<dbReference type="Proteomes" id="UP000030460">
    <property type="component" value="Unassembled WGS sequence"/>
</dbReference>
<evidence type="ECO:0008006" key="4">
    <source>
        <dbReference type="Google" id="ProtNLM"/>
    </source>
</evidence>
<protein>
    <recommendedName>
        <fullName evidence="4">Lipoprotein</fullName>
    </recommendedName>
</protein>
<dbReference type="EMBL" id="JTDB02000015">
    <property type="protein sequence ID" value="NLP65544.1"/>
    <property type="molecule type" value="Genomic_DNA"/>
</dbReference>
<keyword evidence="1" id="KW-0732">Signal</keyword>
<organism evidence="2 3">
    <name type="scientific">Paraburkholderia sacchari</name>
    <dbReference type="NCBI Taxonomy" id="159450"/>
    <lineage>
        <taxon>Bacteria</taxon>
        <taxon>Pseudomonadati</taxon>
        <taxon>Pseudomonadota</taxon>
        <taxon>Betaproteobacteria</taxon>
        <taxon>Burkholderiales</taxon>
        <taxon>Burkholderiaceae</taxon>
        <taxon>Paraburkholderia</taxon>
    </lineage>
</organism>
<comment type="caution">
    <text evidence="2">The sequence shown here is derived from an EMBL/GenBank/DDBJ whole genome shotgun (WGS) entry which is preliminary data.</text>
</comment>
<evidence type="ECO:0000256" key="1">
    <source>
        <dbReference type="SAM" id="SignalP"/>
    </source>
</evidence>
<name>A0A8T6ZNA5_9BURK</name>
<dbReference type="OrthoDB" id="9887486at2"/>
<feature type="chain" id="PRO_5035851747" description="Lipoprotein" evidence="1">
    <location>
        <begin position="19"/>
        <end position="230"/>
    </location>
</feature>
<evidence type="ECO:0000313" key="2">
    <source>
        <dbReference type="EMBL" id="NLP65544.1"/>
    </source>
</evidence>
<keyword evidence="3" id="KW-1185">Reference proteome</keyword>
<reference evidence="2" key="2">
    <citation type="submission" date="2020-04" db="EMBL/GenBank/DDBJ databases">
        <authorList>
            <person name="Alexandrino P."/>
            <person name="Mendonca T."/>
            <person name="Guaman L."/>
            <person name="Cherix J."/>
            <person name="Lozano-Sakalauskas G."/>
            <person name="Fujita A."/>
            <person name="Filho E.R."/>
            <person name="Long P."/>
            <person name="Padilla G."/>
            <person name="Taciro M.K."/>
            <person name="Gomez J.G."/>
            <person name="Silva L.F."/>
            <person name="Torres M."/>
        </authorList>
    </citation>
    <scope>NUCLEOTIDE SEQUENCE</scope>
    <source>
        <strain evidence="2">LMG 19450</strain>
    </source>
</reference>
<dbReference type="AlphaFoldDB" id="A0A8T6ZNA5"/>
<proteinExistence type="predicted"/>
<feature type="signal peptide" evidence="1">
    <location>
        <begin position="1"/>
        <end position="18"/>
    </location>
</feature>
<sequence length="230" mass="24804">MLAKVMVMGVFAAATAHASAMCLATTPADVDDVYGYYVALTNALQSVKTARDEAKAAGLKVQQHFNATELLTGMKYAEGDYECARLYLNGYDKSSNKGITLSAIGVINGVSVLQGEQDRMAKMLEASLNGQQMKEGEQAQALSDINVQVDNAWQMLMVGVVSSSQASPHNDSSGRVDGIVLSPKQRADVMKRLRAIDPAVEHKGDKLPLEASVQILFDYLGDKRLKSFGR</sequence>
<dbReference type="RefSeq" id="WP_035534213.1">
    <property type="nucleotide sequence ID" value="NZ_CADFGF010000021.1"/>
</dbReference>
<accession>A0A8T6ZNA5</accession>
<reference evidence="2" key="1">
    <citation type="journal article" date="2015" name="Genome Announc.">
        <title>Draft Genome Sequence of the Polyhydroxyalkanoate-Producing Bacterium Burkholderia sacchari LMG 19450 Isolated from Brazilian Sugarcane Plantation Soil.</title>
        <authorList>
            <person name="Alexandrino P.M."/>
            <person name="Mendonca T.T."/>
            <person name="Guaman Bautista L.P."/>
            <person name="Cherix J."/>
            <person name="Lozano-Sakalauskas G.C."/>
            <person name="Fujita A."/>
            <person name="Ramos Filho E."/>
            <person name="Long P."/>
            <person name="Padilla G."/>
            <person name="Taciro M.K."/>
            <person name="Gomez J.G."/>
            <person name="Silva L.F."/>
        </authorList>
    </citation>
    <scope>NUCLEOTIDE SEQUENCE</scope>
    <source>
        <strain evidence="2">LMG 19450</strain>
    </source>
</reference>
<evidence type="ECO:0000313" key="3">
    <source>
        <dbReference type="Proteomes" id="UP000030460"/>
    </source>
</evidence>
<gene>
    <name evidence="2" type="ORF">NH14_031290</name>
</gene>